<evidence type="ECO:0000313" key="8">
    <source>
        <dbReference type="Proteomes" id="UP001295423"/>
    </source>
</evidence>
<comment type="subcellular location">
    <subcellularLocation>
        <location evidence="1">Cytoplasm</location>
    </subcellularLocation>
</comment>
<dbReference type="InterPro" id="IPR025714">
    <property type="entry name" value="Methyltranfer_dom"/>
</dbReference>
<reference evidence="7" key="1">
    <citation type="submission" date="2023-08" db="EMBL/GenBank/DDBJ databases">
        <authorList>
            <person name="Audoor S."/>
            <person name="Bilcke G."/>
        </authorList>
    </citation>
    <scope>NUCLEOTIDE SEQUENCE</scope>
</reference>
<evidence type="ECO:0000259" key="5">
    <source>
        <dbReference type="Pfam" id="PF13847"/>
    </source>
</evidence>
<dbReference type="InterPro" id="IPR041532">
    <property type="entry name" value="RlmI-like_PUA"/>
</dbReference>
<comment type="caution">
    <text evidence="7">The sequence shown here is derived from an EMBL/GenBank/DDBJ whole genome shotgun (WGS) entry which is preliminary data.</text>
</comment>
<name>A0AAD2FKK2_9STRA</name>
<dbReference type="EMBL" id="CAKOGP040001668">
    <property type="protein sequence ID" value="CAJ1946393.1"/>
    <property type="molecule type" value="Genomic_DNA"/>
</dbReference>
<dbReference type="CDD" id="cd21153">
    <property type="entry name" value="PUA_RlmI"/>
    <property type="match status" value="1"/>
</dbReference>
<dbReference type="CDD" id="cd02440">
    <property type="entry name" value="AdoMet_MTases"/>
    <property type="match status" value="1"/>
</dbReference>
<dbReference type="InterPro" id="IPR029063">
    <property type="entry name" value="SAM-dependent_MTases_sf"/>
</dbReference>
<feature type="domain" description="Methyltransferase" evidence="5">
    <location>
        <begin position="271"/>
        <end position="390"/>
    </location>
</feature>
<dbReference type="InterPro" id="IPR036974">
    <property type="entry name" value="PUA_sf"/>
</dbReference>
<dbReference type="PANTHER" id="PTHR42873">
    <property type="entry name" value="RIBOSOMAL RNA LARGE SUBUNIT METHYLTRANSFERASE"/>
    <property type="match status" value="1"/>
</dbReference>
<evidence type="ECO:0000313" key="7">
    <source>
        <dbReference type="EMBL" id="CAJ1946393.1"/>
    </source>
</evidence>
<dbReference type="Pfam" id="PF17785">
    <property type="entry name" value="PUA_3"/>
    <property type="match status" value="1"/>
</dbReference>
<dbReference type="Gene3D" id="3.30.750.80">
    <property type="entry name" value="RNA methyltransferase domain (HRMD) like"/>
    <property type="match status" value="1"/>
</dbReference>
<dbReference type="PANTHER" id="PTHR42873:SF1">
    <property type="entry name" value="S-ADENOSYLMETHIONINE-DEPENDENT METHYLTRANSFERASE DOMAIN-CONTAINING PROTEIN"/>
    <property type="match status" value="1"/>
</dbReference>
<evidence type="ECO:0000256" key="1">
    <source>
        <dbReference type="ARBA" id="ARBA00004496"/>
    </source>
</evidence>
<evidence type="ECO:0008006" key="9">
    <source>
        <dbReference type="Google" id="ProtNLM"/>
    </source>
</evidence>
<dbReference type="GO" id="GO:0003723">
    <property type="term" value="F:RNA binding"/>
    <property type="evidence" value="ECO:0007669"/>
    <property type="project" value="InterPro"/>
</dbReference>
<keyword evidence="3" id="KW-0808">Transferase</keyword>
<dbReference type="Proteomes" id="UP001295423">
    <property type="component" value="Unassembled WGS sequence"/>
</dbReference>
<dbReference type="SUPFAM" id="SSF53335">
    <property type="entry name" value="S-adenosyl-L-methionine-dependent methyltransferases"/>
    <property type="match status" value="1"/>
</dbReference>
<evidence type="ECO:0000256" key="4">
    <source>
        <dbReference type="SAM" id="MobiDB-lite"/>
    </source>
</evidence>
<protein>
    <recommendedName>
        <fullName evidence="9">Methyltransferase domain-containing protein</fullName>
    </recommendedName>
</protein>
<dbReference type="Pfam" id="PF13847">
    <property type="entry name" value="Methyltransf_31"/>
    <property type="match status" value="1"/>
</dbReference>
<dbReference type="AlphaFoldDB" id="A0AAD2FKK2"/>
<dbReference type="CDD" id="cd11572">
    <property type="entry name" value="RlmI_M_like"/>
    <property type="match status" value="1"/>
</dbReference>
<gene>
    <name evidence="7" type="ORF">CYCCA115_LOCUS10537</name>
</gene>
<feature type="domain" description="RlmI-like PUA" evidence="6">
    <location>
        <begin position="60"/>
        <end position="130"/>
    </location>
</feature>
<organism evidence="7 8">
    <name type="scientific">Cylindrotheca closterium</name>
    <dbReference type="NCBI Taxonomy" id="2856"/>
    <lineage>
        <taxon>Eukaryota</taxon>
        <taxon>Sar</taxon>
        <taxon>Stramenopiles</taxon>
        <taxon>Ochrophyta</taxon>
        <taxon>Bacillariophyta</taxon>
        <taxon>Bacillariophyceae</taxon>
        <taxon>Bacillariophycidae</taxon>
        <taxon>Bacillariales</taxon>
        <taxon>Bacillariaceae</taxon>
        <taxon>Cylindrotheca</taxon>
    </lineage>
</organism>
<keyword evidence="2" id="KW-0963">Cytoplasm</keyword>
<sequence>MFIHPARCFVRSLTTKHSFLLAPQQILPRHYQATRLFVGALEETKESTASTTESKSIPRVTLKRNRQTKAFRDGTQLVFSKSIDKTPKKLQSGDLVAVDVPVSNDANNTQTTVVGVGVYNPDSMYRVRILCHTFLNADLKLESMDPEIALSTILKLQFDKALETRRTIGLPSSDTDTFRLFNGEGDGLSGLAVDIVGGNTAVIMSSAAWCQLHQSSILKSLQEVLPEMDLVWKTTPSRLRQDGYEEPEESDEVPEEENEEPVIVTENALCDGKKVLDLCCYHGGFSLNAVKNNAVHVTGVDSSKDAIDTYTENAKLNGFEDRIDFVRSDISTFMKSCNEKYDVIVLDPPKLAPSMSTLNKASRKYKSLNKDALELMSNDGGIFMTCTCSSAMTQKDGGNFFLQTIQQASLSARREITLLRVSGAAPCHTQSPASFPAGNYLTAALFYVKPKSGTD</sequence>
<dbReference type="Gene3D" id="2.30.130.10">
    <property type="entry name" value="PUA domain"/>
    <property type="match status" value="1"/>
</dbReference>
<proteinExistence type="predicted"/>
<feature type="compositionally biased region" description="Acidic residues" evidence="4">
    <location>
        <begin position="244"/>
        <end position="260"/>
    </location>
</feature>
<keyword evidence="8" id="KW-1185">Reference proteome</keyword>
<evidence type="ECO:0000256" key="3">
    <source>
        <dbReference type="ARBA" id="ARBA00022679"/>
    </source>
</evidence>
<evidence type="ECO:0000259" key="6">
    <source>
        <dbReference type="Pfam" id="PF17785"/>
    </source>
</evidence>
<feature type="region of interest" description="Disordered" evidence="4">
    <location>
        <begin position="239"/>
        <end position="261"/>
    </location>
</feature>
<evidence type="ECO:0000256" key="2">
    <source>
        <dbReference type="ARBA" id="ARBA00022490"/>
    </source>
</evidence>
<dbReference type="Gene3D" id="3.40.50.150">
    <property type="entry name" value="Vaccinia Virus protein VP39"/>
    <property type="match status" value="1"/>
</dbReference>
<accession>A0AAD2FKK2</accession>